<organism evidence="3 4">
    <name type="scientific">Shewanella mangrovi</name>
    <dbReference type="NCBI Taxonomy" id="1515746"/>
    <lineage>
        <taxon>Bacteria</taxon>
        <taxon>Pseudomonadati</taxon>
        <taxon>Pseudomonadota</taxon>
        <taxon>Gammaproteobacteria</taxon>
        <taxon>Alteromonadales</taxon>
        <taxon>Shewanellaceae</taxon>
        <taxon>Shewanella</taxon>
    </lineage>
</organism>
<keyword evidence="4" id="KW-1185">Reference proteome</keyword>
<dbReference type="SUPFAM" id="SSF54292">
    <property type="entry name" value="2Fe-2S ferredoxin-like"/>
    <property type="match status" value="1"/>
</dbReference>
<dbReference type="InterPro" id="IPR036010">
    <property type="entry name" value="2Fe-2S_ferredoxin-like_sf"/>
</dbReference>
<dbReference type="RefSeq" id="WP_052074440.1">
    <property type="nucleotide sequence ID" value="NZ_JPEO01000002.1"/>
</dbReference>
<dbReference type="InterPro" id="IPR012675">
    <property type="entry name" value="Beta-grasp_dom_sf"/>
</dbReference>
<evidence type="ECO:0000313" key="3">
    <source>
        <dbReference type="EMBL" id="KFZ38405.1"/>
    </source>
</evidence>
<gene>
    <name evidence="3" type="ORF">HR45_02860</name>
</gene>
<dbReference type="Gene3D" id="3.10.20.30">
    <property type="match status" value="1"/>
</dbReference>
<dbReference type="AlphaFoldDB" id="A0A094JET4"/>
<reference evidence="3 4" key="1">
    <citation type="submission" date="2014-06" db="EMBL/GenBank/DDBJ databases">
        <title>Shewanella sp. YQH10.</title>
        <authorList>
            <person name="Liu Y."/>
            <person name="Zeng R."/>
        </authorList>
    </citation>
    <scope>NUCLEOTIDE SEQUENCE [LARGE SCALE GENOMIC DNA]</scope>
    <source>
        <strain evidence="3 4">YQH10</strain>
    </source>
</reference>
<feature type="domain" description="2Fe-2S ferredoxin-type" evidence="2">
    <location>
        <begin position="30"/>
        <end position="89"/>
    </location>
</feature>
<comment type="caution">
    <text evidence="3">The sequence shown here is derived from an EMBL/GenBank/DDBJ whole genome shotgun (WGS) entry which is preliminary data.</text>
</comment>
<evidence type="ECO:0000256" key="1">
    <source>
        <dbReference type="ARBA" id="ARBA00023075"/>
    </source>
</evidence>
<evidence type="ECO:0000259" key="2">
    <source>
        <dbReference type="Pfam" id="PF00111"/>
    </source>
</evidence>
<dbReference type="PROSITE" id="PS00197">
    <property type="entry name" value="2FE2S_FER_1"/>
    <property type="match status" value="1"/>
</dbReference>
<protein>
    <submittedName>
        <fullName evidence="3">Ferredoxin</fullName>
    </submittedName>
</protein>
<dbReference type="eggNOG" id="COG1018">
    <property type="taxonomic scope" value="Bacteria"/>
</dbReference>
<proteinExistence type="predicted"/>
<dbReference type="EMBL" id="JPEO01000002">
    <property type="protein sequence ID" value="KFZ38405.1"/>
    <property type="molecule type" value="Genomic_DNA"/>
</dbReference>
<dbReference type="InterPro" id="IPR001041">
    <property type="entry name" value="2Fe-2S_ferredoxin-type"/>
</dbReference>
<evidence type="ECO:0000313" key="4">
    <source>
        <dbReference type="Proteomes" id="UP000029264"/>
    </source>
</evidence>
<dbReference type="Pfam" id="PF00111">
    <property type="entry name" value="Fer2"/>
    <property type="match status" value="1"/>
</dbReference>
<dbReference type="STRING" id="1515746.HR45_02860"/>
<dbReference type="GO" id="GO:0051537">
    <property type="term" value="F:2 iron, 2 sulfur cluster binding"/>
    <property type="evidence" value="ECO:0007669"/>
    <property type="project" value="InterPro"/>
</dbReference>
<name>A0A094JET4_9GAMM</name>
<keyword evidence="1" id="KW-0830">Ubiquinone</keyword>
<dbReference type="Proteomes" id="UP000029264">
    <property type="component" value="Unassembled WGS sequence"/>
</dbReference>
<dbReference type="CDD" id="cd00207">
    <property type="entry name" value="fer2"/>
    <property type="match status" value="1"/>
</dbReference>
<dbReference type="NCBIfam" id="NF007985">
    <property type="entry name" value="PRK10713.1"/>
    <property type="match status" value="1"/>
</dbReference>
<dbReference type="InterPro" id="IPR006058">
    <property type="entry name" value="2Fe2S_fd_BS"/>
</dbReference>
<accession>A0A094JET4</accession>
<sequence length="113" mass="12799">MKMSSPTLIFKKRPIVYLQGEPLLLWNWQQEQRTLLEILEDKKVRIFSECRSGFCGACRTKIRSGSVRYVTEPLAALAADECLPCCCVPNEDLDLELSSDGANMPPVYQHSYG</sequence>